<evidence type="ECO:0000313" key="2">
    <source>
        <dbReference type="Proteomes" id="UP000541444"/>
    </source>
</evidence>
<dbReference type="OrthoDB" id="1922696at2759"/>
<keyword evidence="2" id="KW-1185">Reference proteome</keyword>
<feature type="non-terminal residue" evidence="1">
    <location>
        <position position="1"/>
    </location>
</feature>
<comment type="caution">
    <text evidence="1">The sequence shown here is derived from an EMBL/GenBank/DDBJ whole genome shotgun (WGS) entry which is preliminary data.</text>
</comment>
<dbReference type="PANTHER" id="PTHR36779">
    <property type="entry name" value="OSJNBA0083N12.13 PROTEIN"/>
    <property type="match status" value="1"/>
</dbReference>
<protein>
    <submittedName>
        <fullName evidence="1">Uncharacterized protein</fullName>
    </submittedName>
</protein>
<name>A0A7J7M0B4_9MAGN</name>
<reference evidence="1 2" key="1">
    <citation type="journal article" date="2020" name="IScience">
        <title>Genome Sequencing of the Endangered Kingdonia uniflora (Circaeasteraceae, Ranunculales) Reveals Potential Mechanisms of Evolutionary Specialization.</title>
        <authorList>
            <person name="Sun Y."/>
            <person name="Deng T."/>
            <person name="Zhang A."/>
            <person name="Moore M.J."/>
            <person name="Landis J.B."/>
            <person name="Lin N."/>
            <person name="Zhang H."/>
            <person name="Zhang X."/>
            <person name="Huang J."/>
            <person name="Zhang X."/>
            <person name="Sun H."/>
            <person name="Wang H."/>
        </authorList>
    </citation>
    <scope>NUCLEOTIDE SEQUENCE [LARGE SCALE GENOMIC DNA]</scope>
    <source>
        <strain evidence="1">TB1705</strain>
        <tissue evidence="1">Leaf</tissue>
    </source>
</reference>
<sequence>LDLKIPVNYRIISTSVDIRTTKVCESGFYNYMAENVLYTLKRRKFPCRSDYYWASVFKV</sequence>
<proteinExistence type="predicted"/>
<dbReference type="Proteomes" id="UP000541444">
    <property type="component" value="Unassembled WGS sequence"/>
</dbReference>
<organism evidence="1 2">
    <name type="scientific">Kingdonia uniflora</name>
    <dbReference type="NCBI Taxonomy" id="39325"/>
    <lineage>
        <taxon>Eukaryota</taxon>
        <taxon>Viridiplantae</taxon>
        <taxon>Streptophyta</taxon>
        <taxon>Embryophyta</taxon>
        <taxon>Tracheophyta</taxon>
        <taxon>Spermatophyta</taxon>
        <taxon>Magnoliopsida</taxon>
        <taxon>Ranunculales</taxon>
        <taxon>Circaeasteraceae</taxon>
        <taxon>Kingdonia</taxon>
    </lineage>
</organism>
<dbReference type="AlphaFoldDB" id="A0A7J7M0B4"/>
<dbReference type="EMBL" id="JACGCM010001848">
    <property type="protein sequence ID" value="KAF6148309.1"/>
    <property type="molecule type" value="Genomic_DNA"/>
</dbReference>
<accession>A0A7J7M0B4</accession>
<dbReference type="PANTHER" id="PTHR36779:SF1">
    <property type="entry name" value="OS04G0600400 PROTEIN"/>
    <property type="match status" value="1"/>
</dbReference>
<evidence type="ECO:0000313" key="1">
    <source>
        <dbReference type="EMBL" id="KAF6148309.1"/>
    </source>
</evidence>
<gene>
    <name evidence="1" type="ORF">GIB67_025528</name>
</gene>